<evidence type="ECO:0000256" key="3">
    <source>
        <dbReference type="ARBA" id="ARBA00022475"/>
    </source>
</evidence>
<keyword evidence="6 7" id="KW-0472">Membrane</keyword>
<organism evidence="9 10">
    <name type="scientific">Agrococcus sediminis</name>
    <dbReference type="NCBI Taxonomy" id="2599924"/>
    <lineage>
        <taxon>Bacteria</taxon>
        <taxon>Bacillati</taxon>
        <taxon>Actinomycetota</taxon>
        <taxon>Actinomycetes</taxon>
        <taxon>Micrococcales</taxon>
        <taxon>Microbacteriaceae</taxon>
        <taxon>Agrococcus</taxon>
    </lineage>
</organism>
<evidence type="ECO:0000256" key="1">
    <source>
        <dbReference type="ARBA" id="ARBA00004651"/>
    </source>
</evidence>
<evidence type="ECO:0000256" key="5">
    <source>
        <dbReference type="ARBA" id="ARBA00022989"/>
    </source>
</evidence>
<keyword evidence="5 7" id="KW-1133">Transmembrane helix</keyword>
<feature type="transmembrane region" description="Helical" evidence="7">
    <location>
        <begin position="295"/>
        <end position="318"/>
    </location>
</feature>
<dbReference type="PROSITE" id="PS50928">
    <property type="entry name" value="ABC_TM1"/>
    <property type="match status" value="1"/>
</dbReference>
<feature type="transmembrane region" description="Helical" evidence="7">
    <location>
        <begin position="176"/>
        <end position="195"/>
    </location>
</feature>
<feature type="transmembrane region" description="Helical" evidence="7">
    <location>
        <begin position="135"/>
        <end position="156"/>
    </location>
</feature>
<dbReference type="Gene3D" id="1.10.3720.10">
    <property type="entry name" value="MetI-like"/>
    <property type="match status" value="1"/>
</dbReference>
<accession>A0A5M8QEY1</accession>
<gene>
    <name evidence="9" type="ORF">FQ330_08210</name>
</gene>
<feature type="transmembrane region" description="Helical" evidence="7">
    <location>
        <begin position="325"/>
        <end position="343"/>
    </location>
</feature>
<dbReference type="OrthoDB" id="147639at2"/>
<comment type="subcellular location">
    <subcellularLocation>
        <location evidence="1 7">Cell membrane</location>
        <topology evidence="1 7">Multi-pass membrane protein</topology>
    </subcellularLocation>
</comment>
<dbReference type="GO" id="GO:0005886">
    <property type="term" value="C:plasma membrane"/>
    <property type="evidence" value="ECO:0007669"/>
    <property type="project" value="UniProtKB-SubCell"/>
</dbReference>
<dbReference type="PANTHER" id="PTHR43163">
    <property type="entry name" value="DIPEPTIDE TRANSPORT SYSTEM PERMEASE PROTEIN DPPB-RELATED"/>
    <property type="match status" value="1"/>
</dbReference>
<feature type="transmembrane region" description="Helical" evidence="7">
    <location>
        <begin position="103"/>
        <end position="123"/>
    </location>
</feature>
<evidence type="ECO:0000256" key="2">
    <source>
        <dbReference type="ARBA" id="ARBA00022448"/>
    </source>
</evidence>
<evidence type="ECO:0000256" key="7">
    <source>
        <dbReference type="RuleBase" id="RU363032"/>
    </source>
</evidence>
<dbReference type="InterPro" id="IPR000515">
    <property type="entry name" value="MetI-like"/>
</dbReference>
<evidence type="ECO:0000256" key="6">
    <source>
        <dbReference type="ARBA" id="ARBA00023136"/>
    </source>
</evidence>
<dbReference type="PANTHER" id="PTHR43163:SF9">
    <property type="entry name" value="ABC TRANSPORTER PERMEASE PROTEIN"/>
    <property type="match status" value="1"/>
</dbReference>
<evidence type="ECO:0000256" key="4">
    <source>
        <dbReference type="ARBA" id="ARBA00022692"/>
    </source>
</evidence>
<evidence type="ECO:0000259" key="8">
    <source>
        <dbReference type="PROSITE" id="PS50928"/>
    </source>
</evidence>
<dbReference type="Proteomes" id="UP000323221">
    <property type="component" value="Unassembled WGS sequence"/>
</dbReference>
<evidence type="ECO:0000313" key="10">
    <source>
        <dbReference type="Proteomes" id="UP000323221"/>
    </source>
</evidence>
<feature type="transmembrane region" description="Helical" evidence="7">
    <location>
        <begin position="202"/>
        <end position="225"/>
    </location>
</feature>
<feature type="domain" description="ABC transmembrane type-1" evidence="8">
    <location>
        <begin position="100"/>
        <end position="509"/>
    </location>
</feature>
<dbReference type="SUPFAM" id="SSF161098">
    <property type="entry name" value="MetI-like"/>
    <property type="match status" value="1"/>
</dbReference>
<feature type="transmembrane region" description="Helical" evidence="7">
    <location>
        <begin position="265"/>
        <end position="283"/>
    </location>
</feature>
<feature type="transmembrane region" description="Helical" evidence="7">
    <location>
        <begin position="491"/>
        <end position="516"/>
    </location>
</feature>
<proteinExistence type="inferred from homology"/>
<dbReference type="CDD" id="cd06261">
    <property type="entry name" value="TM_PBP2"/>
    <property type="match status" value="1"/>
</dbReference>
<evidence type="ECO:0000313" key="9">
    <source>
        <dbReference type="EMBL" id="KAA6432942.1"/>
    </source>
</evidence>
<comment type="caution">
    <text evidence="9">The sequence shown here is derived from an EMBL/GenBank/DDBJ whole genome shotgun (WGS) entry which is preliminary data.</text>
</comment>
<dbReference type="GO" id="GO:0055085">
    <property type="term" value="P:transmembrane transport"/>
    <property type="evidence" value="ECO:0007669"/>
    <property type="project" value="InterPro"/>
</dbReference>
<feature type="transmembrane region" description="Helical" evidence="7">
    <location>
        <begin position="444"/>
        <end position="465"/>
    </location>
</feature>
<keyword evidence="2 7" id="KW-0813">Transport</keyword>
<name>A0A5M8QEY1_9MICO</name>
<feature type="transmembrane region" description="Helical" evidence="7">
    <location>
        <begin position="237"/>
        <end position="258"/>
    </location>
</feature>
<feature type="transmembrane region" description="Helical" evidence="7">
    <location>
        <begin position="386"/>
        <end position="405"/>
    </location>
</feature>
<sequence>MATFIVRRLIAAVLILLAATFLMYNMVAFSGDPLEDLRGVQTPQTAQLIEARIRLLHLDVPPPLRYFIWLGGIGGCFIGQCDFGMTIQQQPVLNVLLNSMDQTLRLVTIATIVAIILGIVIGITTALRQYSSYDYGVTFISFLFFSLPIFWFAVLLKQFLAIGANDWLQTGAQIDWWVIVVVALVSGLFWMSVLGGDPKRKAITFALGTLAGGLVLGYMSMSGWFLNPRFILFGLDFSLLAIAFLMLSVALIVTAILAGIKNRRSLMIGLGVAVVGIALYYPVNYYLFNPQVVPMNFWILAGLAVVTILVGVGAGWVFGGDNKSVNMKIGGWTAFLVGAIMVVDRHMQLWQAYSQSGYIRGRPIATIGASNPGFSQSSFFVQGVDAFTHLLLPTIALMVISFAGYTRYTRASLLEVLNQDYIRTARAKGLTERTVIVRHAFRNALIPITTIVAFDIAGIIGGAVITERVFGWTGMGSMFINGLNQVDPNPVMAFFLVTGALALLFNMLADIAYAALDPRIRVS</sequence>
<keyword evidence="10" id="KW-1185">Reference proteome</keyword>
<dbReference type="RefSeq" id="WP_146356669.1">
    <property type="nucleotide sequence ID" value="NZ_VOIR01000014.1"/>
</dbReference>
<comment type="similarity">
    <text evidence="7">Belongs to the binding-protein-dependent transport system permease family.</text>
</comment>
<protein>
    <submittedName>
        <fullName evidence="9">ABC transporter permease subunit</fullName>
    </submittedName>
</protein>
<dbReference type="InterPro" id="IPR035906">
    <property type="entry name" value="MetI-like_sf"/>
</dbReference>
<dbReference type="EMBL" id="VOIR01000014">
    <property type="protein sequence ID" value="KAA6432942.1"/>
    <property type="molecule type" value="Genomic_DNA"/>
</dbReference>
<reference evidence="9 10" key="1">
    <citation type="submission" date="2019-08" db="EMBL/GenBank/DDBJ databases">
        <title>Agrococcus lahaulensis sp. nov., isolated from a cold desert of the Indian Himalayas.</title>
        <authorList>
            <person name="Qu J.H."/>
        </authorList>
    </citation>
    <scope>NUCLEOTIDE SEQUENCE [LARGE SCALE GENOMIC DNA]</scope>
    <source>
        <strain evidence="9 10">NS18</strain>
    </source>
</reference>
<keyword evidence="3" id="KW-1003">Cell membrane</keyword>
<dbReference type="Pfam" id="PF00528">
    <property type="entry name" value="BPD_transp_1"/>
    <property type="match status" value="1"/>
</dbReference>
<keyword evidence="4 7" id="KW-0812">Transmembrane</keyword>
<dbReference type="AlphaFoldDB" id="A0A5M8QEY1"/>